<sequence length="119" mass="13396">MPTKRWFSQQLWTRVPSPVRHNPGEFRIYAADDDILDVDTGDTHTAAHDVWWRDHLADIDAEAAITRAIAAIRSAEDDLDEAVLRARRAQLSWAKIAAAAGMSPQSAHERWAKRASEHS</sequence>
<dbReference type="Proteomes" id="UP000070612">
    <property type="component" value="Unassembled WGS sequence"/>
</dbReference>
<feature type="compositionally biased region" description="Basic and acidic residues" evidence="1">
    <location>
        <begin position="107"/>
        <end position="119"/>
    </location>
</feature>
<accession>A0A132PDV5</accession>
<evidence type="ECO:0000256" key="1">
    <source>
        <dbReference type="SAM" id="MobiDB-lite"/>
    </source>
</evidence>
<organism evidence="2 3">
    <name type="scientific">Mycolicibacterium wolinskyi</name>
    <dbReference type="NCBI Taxonomy" id="59750"/>
    <lineage>
        <taxon>Bacteria</taxon>
        <taxon>Bacillati</taxon>
        <taxon>Actinomycetota</taxon>
        <taxon>Actinomycetes</taxon>
        <taxon>Mycobacteriales</taxon>
        <taxon>Mycobacteriaceae</taxon>
        <taxon>Mycolicibacterium</taxon>
    </lineage>
</organism>
<dbReference type="EMBL" id="LGTW01000027">
    <property type="protein sequence ID" value="KWX20519.1"/>
    <property type="molecule type" value="Genomic_DNA"/>
</dbReference>
<dbReference type="AlphaFoldDB" id="A0A132PDV5"/>
<name>A0A132PDV5_9MYCO</name>
<feature type="region of interest" description="Disordered" evidence="1">
    <location>
        <begin position="100"/>
        <end position="119"/>
    </location>
</feature>
<reference evidence="2 3" key="1">
    <citation type="submission" date="2015-07" db="EMBL/GenBank/DDBJ databases">
        <title>A draft genome sequence of Mycobacterium wolinskyi.</title>
        <authorList>
            <person name="de Man T.J."/>
            <person name="Perry K.A."/>
            <person name="Coulliette A.D."/>
            <person name="Jensen B."/>
            <person name="Toney N.C."/>
            <person name="Limbago B.M."/>
            <person name="Noble-Wang J."/>
        </authorList>
    </citation>
    <scope>NUCLEOTIDE SEQUENCE [LARGE SCALE GENOMIC DNA]</scope>
    <source>
        <strain evidence="2 3">CDC_01</strain>
    </source>
</reference>
<gene>
    <name evidence="2" type="ORF">AFM11_30060</name>
</gene>
<keyword evidence="3" id="KW-1185">Reference proteome</keyword>
<protein>
    <submittedName>
        <fullName evidence="2">Uncharacterized protein</fullName>
    </submittedName>
</protein>
<dbReference type="PATRIC" id="fig|59750.3.peg.3906"/>
<proteinExistence type="predicted"/>
<evidence type="ECO:0000313" key="3">
    <source>
        <dbReference type="Proteomes" id="UP000070612"/>
    </source>
</evidence>
<evidence type="ECO:0000313" key="2">
    <source>
        <dbReference type="EMBL" id="KWX20519.1"/>
    </source>
</evidence>
<comment type="caution">
    <text evidence="2">The sequence shown here is derived from an EMBL/GenBank/DDBJ whole genome shotgun (WGS) entry which is preliminary data.</text>
</comment>